<protein>
    <submittedName>
        <fullName evidence="1">Uncharacterized protein</fullName>
    </submittedName>
</protein>
<evidence type="ECO:0000313" key="2">
    <source>
        <dbReference type="Proteomes" id="UP000249661"/>
    </source>
</evidence>
<keyword evidence="2" id="KW-1185">Reference proteome</keyword>
<name>A0ACD1GSS0_9EURO</name>
<sequence>MHSRMRCQSSAQTTNTTRILLLVITKKCKKHTTEGIRWWSPTQLLTSRRVA</sequence>
<dbReference type="Proteomes" id="UP000249661">
    <property type="component" value="Unassembled WGS sequence"/>
</dbReference>
<gene>
    <name evidence="1" type="ORF">BO66DRAFT_242094</name>
</gene>
<evidence type="ECO:0000313" key="1">
    <source>
        <dbReference type="EMBL" id="RAH64368.1"/>
    </source>
</evidence>
<dbReference type="EMBL" id="KZ825013">
    <property type="protein sequence ID" value="RAH64368.1"/>
    <property type="molecule type" value="Genomic_DNA"/>
</dbReference>
<reference evidence="1" key="1">
    <citation type="submission" date="2018-02" db="EMBL/GenBank/DDBJ databases">
        <title>The genomes of Aspergillus section Nigri reveals drivers in fungal speciation.</title>
        <authorList>
            <consortium name="DOE Joint Genome Institute"/>
            <person name="Vesth T.C."/>
            <person name="Nybo J."/>
            <person name="Theobald S."/>
            <person name="Brandl J."/>
            <person name="Frisvad J.C."/>
            <person name="Nielsen K.F."/>
            <person name="Lyhne E.K."/>
            <person name="Kogle M.E."/>
            <person name="Kuo A."/>
            <person name="Riley R."/>
            <person name="Clum A."/>
            <person name="Nolan M."/>
            <person name="Lipzen A."/>
            <person name="Salamov A."/>
            <person name="Henrissat B."/>
            <person name="Wiebenga A."/>
            <person name="De vries R.P."/>
            <person name="Grigoriev I.V."/>
            <person name="Mortensen U.H."/>
            <person name="Andersen M.R."/>
            <person name="Baker S.E."/>
        </authorList>
    </citation>
    <scope>NUCLEOTIDE SEQUENCE</scope>
    <source>
        <strain evidence="1">CBS 121060</strain>
    </source>
</reference>
<proteinExistence type="predicted"/>
<organism evidence="1 2">
    <name type="scientific">Aspergillus aculeatinus CBS 121060</name>
    <dbReference type="NCBI Taxonomy" id="1448322"/>
    <lineage>
        <taxon>Eukaryota</taxon>
        <taxon>Fungi</taxon>
        <taxon>Dikarya</taxon>
        <taxon>Ascomycota</taxon>
        <taxon>Pezizomycotina</taxon>
        <taxon>Eurotiomycetes</taxon>
        <taxon>Eurotiomycetidae</taxon>
        <taxon>Eurotiales</taxon>
        <taxon>Aspergillaceae</taxon>
        <taxon>Aspergillus</taxon>
        <taxon>Aspergillus subgen. Circumdati</taxon>
    </lineage>
</organism>
<accession>A0ACD1GSS0</accession>